<feature type="region of interest" description="Disordered" evidence="1">
    <location>
        <begin position="1"/>
        <end position="50"/>
    </location>
</feature>
<dbReference type="Proteomes" id="UP001178507">
    <property type="component" value="Unassembled WGS sequence"/>
</dbReference>
<reference evidence="2" key="1">
    <citation type="submission" date="2023-08" db="EMBL/GenBank/DDBJ databases">
        <authorList>
            <person name="Chen Y."/>
            <person name="Shah S."/>
            <person name="Dougan E. K."/>
            <person name="Thang M."/>
            <person name="Chan C."/>
        </authorList>
    </citation>
    <scope>NUCLEOTIDE SEQUENCE</scope>
</reference>
<evidence type="ECO:0000256" key="1">
    <source>
        <dbReference type="SAM" id="MobiDB-lite"/>
    </source>
</evidence>
<feature type="compositionally biased region" description="Basic and acidic residues" evidence="1">
    <location>
        <begin position="1"/>
        <end position="17"/>
    </location>
</feature>
<accession>A0AA36N618</accession>
<proteinExistence type="predicted"/>
<dbReference type="AlphaFoldDB" id="A0AA36N618"/>
<evidence type="ECO:0000313" key="3">
    <source>
        <dbReference type="Proteomes" id="UP001178507"/>
    </source>
</evidence>
<evidence type="ECO:0000313" key="2">
    <source>
        <dbReference type="EMBL" id="CAJ1400130.1"/>
    </source>
</evidence>
<dbReference type="EMBL" id="CAUJNA010003361">
    <property type="protein sequence ID" value="CAJ1400130.1"/>
    <property type="molecule type" value="Genomic_DNA"/>
</dbReference>
<keyword evidence="3" id="KW-1185">Reference proteome</keyword>
<protein>
    <submittedName>
        <fullName evidence="2">Uncharacterized protein</fullName>
    </submittedName>
</protein>
<organism evidence="2 3">
    <name type="scientific">Effrenium voratum</name>
    <dbReference type="NCBI Taxonomy" id="2562239"/>
    <lineage>
        <taxon>Eukaryota</taxon>
        <taxon>Sar</taxon>
        <taxon>Alveolata</taxon>
        <taxon>Dinophyceae</taxon>
        <taxon>Suessiales</taxon>
        <taxon>Symbiodiniaceae</taxon>
        <taxon>Effrenium</taxon>
    </lineage>
</organism>
<gene>
    <name evidence="2" type="ORF">EVOR1521_LOCUS23545</name>
</gene>
<comment type="caution">
    <text evidence="2">The sequence shown here is derived from an EMBL/GenBank/DDBJ whole genome shotgun (WGS) entry which is preliminary data.</text>
</comment>
<name>A0AA36N618_9DINO</name>
<sequence>MQQARAADEASHQKQREAASANERLATAKRKAEEVSAASQKKQKQVLDLREEAERKMKEAEAAEAAAMEAAMEAERYKEYVAEAEQSVQEASVSAAQCAKEVALAMQQVRAQTWSSPQQCRIHDVSELVKVNQCLLPAIGVGAAVYFVTGFASISTLGLVGVGAGVGYGVGSWIADKMGKKQDAQKVPLESLPWAVQVALQNWQEFLTRQAAGRQLSPADVDAIWAQFEQYEPTHAANARALVRGSSASSSSQGPATFNSGGGPTFVATQAAEV</sequence>